<reference evidence="1 2" key="1">
    <citation type="journal article" date="2019" name="Nat. Ecol. Evol.">
        <title>Megaphylogeny resolves global patterns of mushroom evolution.</title>
        <authorList>
            <person name="Varga T."/>
            <person name="Krizsan K."/>
            <person name="Foldi C."/>
            <person name="Dima B."/>
            <person name="Sanchez-Garcia M."/>
            <person name="Sanchez-Ramirez S."/>
            <person name="Szollosi G.J."/>
            <person name="Szarkandi J.G."/>
            <person name="Papp V."/>
            <person name="Albert L."/>
            <person name="Andreopoulos W."/>
            <person name="Angelini C."/>
            <person name="Antonin V."/>
            <person name="Barry K.W."/>
            <person name="Bougher N.L."/>
            <person name="Buchanan P."/>
            <person name="Buyck B."/>
            <person name="Bense V."/>
            <person name="Catcheside P."/>
            <person name="Chovatia M."/>
            <person name="Cooper J."/>
            <person name="Damon W."/>
            <person name="Desjardin D."/>
            <person name="Finy P."/>
            <person name="Geml J."/>
            <person name="Haridas S."/>
            <person name="Hughes K."/>
            <person name="Justo A."/>
            <person name="Karasinski D."/>
            <person name="Kautmanova I."/>
            <person name="Kiss B."/>
            <person name="Kocsube S."/>
            <person name="Kotiranta H."/>
            <person name="LaButti K.M."/>
            <person name="Lechner B.E."/>
            <person name="Liimatainen K."/>
            <person name="Lipzen A."/>
            <person name="Lukacs Z."/>
            <person name="Mihaltcheva S."/>
            <person name="Morgado L.N."/>
            <person name="Niskanen T."/>
            <person name="Noordeloos M.E."/>
            <person name="Ohm R.A."/>
            <person name="Ortiz-Santana B."/>
            <person name="Ovrebo C."/>
            <person name="Racz N."/>
            <person name="Riley R."/>
            <person name="Savchenko A."/>
            <person name="Shiryaev A."/>
            <person name="Soop K."/>
            <person name="Spirin V."/>
            <person name="Szebenyi C."/>
            <person name="Tomsovsky M."/>
            <person name="Tulloss R.E."/>
            <person name="Uehling J."/>
            <person name="Grigoriev I.V."/>
            <person name="Vagvolgyi C."/>
            <person name="Papp T."/>
            <person name="Martin F.M."/>
            <person name="Miettinen O."/>
            <person name="Hibbett D.S."/>
            <person name="Nagy L.G."/>
        </authorList>
    </citation>
    <scope>NUCLEOTIDE SEQUENCE [LARGE SCALE GENOMIC DNA]</scope>
    <source>
        <strain evidence="1 2">CBS 309.79</strain>
    </source>
</reference>
<proteinExistence type="predicted"/>
<dbReference type="Proteomes" id="UP000305067">
    <property type="component" value="Unassembled WGS sequence"/>
</dbReference>
<dbReference type="EMBL" id="ML178820">
    <property type="protein sequence ID" value="TFL03390.1"/>
    <property type="molecule type" value="Genomic_DNA"/>
</dbReference>
<sequence>MEQMPAELWTEIFLLARIEGRIDFFHTRQTPWPQSQVCQKWRTIAHTNPVLWSTIVLHQLTMAEDNVFSHLSSLTFRLARFLKYSGDHPLEIRLRTSMDSEEDNSEEVTAVTRTFMESLWPHRRRWAGLTTDGKKWPICWTINNLNPEPAFPALHRLHVPFLDYERQVFNVRVLPLARIVVALFRRSPIQRSRYRS</sequence>
<organism evidence="1 2">
    <name type="scientific">Pterulicium gracile</name>
    <dbReference type="NCBI Taxonomy" id="1884261"/>
    <lineage>
        <taxon>Eukaryota</taxon>
        <taxon>Fungi</taxon>
        <taxon>Dikarya</taxon>
        <taxon>Basidiomycota</taxon>
        <taxon>Agaricomycotina</taxon>
        <taxon>Agaricomycetes</taxon>
        <taxon>Agaricomycetidae</taxon>
        <taxon>Agaricales</taxon>
        <taxon>Pleurotineae</taxon>
        <taxon>Pterulaceae</taxon>
        <taxon>Pterulicium</taxon>
    </lineage>
</organism>
<gene>
    <name evidence="1" type="ORF">BDV98DRAFT_383173</name>
</gene>
<evidence type="ECO:0000313" key="2">
    <source>
        <dbReference type="Proteomes" id="UP000305067"/>
    </source>
</evidence>
<keyword evidence="2" id="KW-1185">Reference proteome</keyword>
<protein>
    <submittedName>
        <fullName evidence="1">Uncharacterized protein</fullName>
    </submittedName>
</protein>
<name>A0A5C3QRE4_9AGAR</name>
<dbReference type="AlphaFoldDB" id="A0A5C3QRE4"/>
<accession>A0A5C3QRE4</accession>
<evidence type="ECO:0000313" key="1">
    <source>
        <dbReference type="EMBL" id="TFL03390.1"/>
    </source>
</evidence>
<dbReference type="OrthoDB" id="2269034at2759"/>